<feature type="non-terminal residue" evidence="2">
    <location>
        <position position="1"/>
    </location>
</feature>
<protein>
    <submittedName>
        <fullName evidence="2">Uncharacterized protein</fullName>
    </submittedName>
</protein>
<organism evidence="2 3">
    <name type="scientific">Pseudomonas syringae pv. tagetis</name>
    <dbReference type="NCBI Taxonomy" id="129140"/>
    <lineage>
        <taxon>Bacteria</taxon>
        <taxon>Pseudomonadati</taxon>
        <taxon>Pseudomonadota</taxon>
        <taxon>Gammaproteobacteria</taxon>
        <taxon>Pseudomonadales</taxon>
        <taxon>Pseudomonadaceae</taxon>
        <taxon>Pseudomonas</taxon>
    </lineage>
</organism>
<evidence type="ECO:0000313" key="2">
    <source>
        <dbReference type="EMBL" id="MFH7519035.1"/>
    </source>
</evidence>
<reference evidence="2 3" key="1">
    <citation type="submission" date="2023-08" db="EMBL/GenBank/DDBJ databases">
        <title>Genomic and mutational analysis of Pseudomonas syringae pv. tagetis EB037 pathogenicity on sunflower.</title>
        <authorList>
            <person name="Maul J.E."/>
        </authorList>
    </citation>
    <scope>NUCLEOTIDE SEQUENCE [LARGE SCALE GENOMIC DNA]</scope>
    <source>
        <strain evidence="2 3">EB037_T1</strain>
    </source>
</reference>
<name>A0ABW7NVU7_9PSED</name>
<sequence>NGTLTYGLVYSFWVAINAVLYSVAAYVFTLIIKNNLLALSLPFLWYFIVDFAFAILGFPQYLMSSTVFPFNIEQQPIWTIFVPFTVNVVI</sequence>
<accession>A0ABW7NVU7</accession>
<feature type="non-terminal residue" evidence="2">
    <location>
        <position position="90"/>
    </location>
</feature>
<comment type="caution">
    <text evidence="2">The sequence shown here is derived from an EMBL/GenBank/DDBJ whole genome shotgun (WGS) entry which is preliminary data.</text>
</comment>
<keyword evidence="1" id="KW-0472">Membrane</keyword>
<dbReference type="EMBL" id="JAVCQK010000269">
    <property type="protein sequence ID" value="MFH7519035.1"/>
    <property type="molecule type" value="Genomic_DNA"/>
</dbReference>
<feature type="transmembrane region" description="Helical" evidence="1">
    <location>
        <begin position="43"/>
        <end position="62"/>
    </location>
</feature>
<evidence type="ECO:0000313" key="3">
    <source>
        <dbReference type="Proteomes" id="UP001610657"/>
    </source>
</evidence>
<evidence type="ECO:0000256" key="1">
    <source>
        <dbReference type="SAM" id="Phobius"/>
    </source>
</evidence>
<dbReference type="Proteomes" id="UP001610657">
    <property type="component" value="Unassembled WGS sequence"/>
</dbReference>
<feature type="transmembrane region" description="Helical" evidence="1">
    <location>
        <begin position="12"/>
        <end position="31"/>
    </location>
</feature>
<proteinExistence type="predicted"/>
<keyword evidence="3" id="KW-1185">Reference proteome</keyword>
<keyword evidence="1" id="KW-0812">Transmembrane</keyword>
<gene>
    <name evidence="2" type="ORF">RA271_28330</name>
</gene>
<dbReference type="RefSeq" id="WP_395577806.1">
    <property type="nucleotide sequence ID" value="NZ_JAVCQK010000269.1"/>
</dbReference>
<keyword evidence="1" id="KW-1133">Transmembrane helix</keyword>